<feature type="transmembrane region" description="Helical" evidence="1">
    <location>
        <begin position="7"/>
        <end position="27"/>
    </location>
</feature>
<dbReference type="AlphaFoldDB" id="G5JI25"/>
<organism evidence="2 3">
    <name type="scientific">Staphylococcus simiae CCM 7213 = CCUG 51256</name>
    <dbReference type="NCBI Taxonomy" id="911238"/>
    <lineage>
        <taxon>Bacteria</taxon>
        <taxon>Bacillati</taxon>
        <taxon>Bacillota</taxon>
        <taxon>Bacilli</taxon>
        <taxon>Bacillales</taxon>
        <taxon>Staphylococcaceae</taxon>
        <taxon>Staphylococcus</taxon>
    </lineage>
</organism>
<reference evidence="2 3" key="1">
    <citation type="journal article" date="2012" name="BMC Genomics">
        <title>Comparative genomic analysis of the genus Staphylococcus including Staphylococcus aureus and its newly described sister species Staphylococcus simiae.</title>
        <authorList>
            <person name="Suzuki H."/>
            <person name="Lefebure T."/>
            <person name="Pavinski Bitar P."/>
            <person name="Stanhope M.J."/>
        </authorList>
    </citation>
    <scope>NUCLEOTIDE SEQUENCE [LARGE SCALE GENOMIC DNA]</scope>
    <source>
        <strain evidence="2 3">CCM 7213</strain>
    </source>
</reference>
<keyword evidence="1" id="KW-0472">Membrane</keyword>
<gene>
    <name evidence="2" type="ORF">SS7213T_05536</name>
</gene>
<keyword evidence="1" id="KW-1133">Transmembrane helix</keyword>
<keyword evidence="1" id="KW-0812">Transmembrane</keyword>
<evidence type="ECO:0000256" key="1">
    <source>
        <dbReference type="SAM" id="Phobius"/>
    </source>
</evidence>
<dbReference type="EMBL" id="AEUN01000379">
    <property type="protein sequence ID" value="EHJ08162.1"/>
    <property type="molecule type" value="Genomic_DNA"/>
</dbReference>
<dbReference type="RefSeq" id="WP_002463390.1">
    <property type="nucleotide sequence ID" value="NZ_AEUN01000379.1"/>
</dbReference>
<sequence>MRIQNRWIVFGLFLICAILVVIGLQQYRQTKTVDLSDTTINNIQLNQTFNDKGYEINKKIKMERFKFYSDKEHPNLTVKVRKKDNVVKGIMLVKDSTVNTSFDGNIGDSIDDVINQLGFGYKKNNIGKKYESIKYLDRDHHMKLNLLFENREIKRIEFFSH</sequence>
<evidence type="ECO:0000313" key="2">
    <source>
        <dbReference type="EMBL" id="EHJ08162.1"/>
    </source>
</evidence>
<protein>
    <submittedName>
        <fullName evidence="2">Uncharacterized protein</fullName>
    </submittedName>
</protein>
<evidence type="ECO:0000313" key="3">
    <source>
        <dbReference type="Proteomes" id="UP000005413"/>
    </source>
</evidence>
<comment type="caution">
    <text evidence="2">The sequence shown here is derived from an EMBL/GenBank/DDBJ whole genome shotgun (WGS) entry which is preliminary data.</text>
</comment>
<keyword evidence="3" id="KW-1185">Reference proteome</keyword>
<dbReference type="PATRIC" id="fig|911238.3.peg.931"/>
<proteinExistence type="predicted"/>
<accession>G5JI25</accession>
<dbReference type="Proteomes" id="UP000005413">
    <property type="component" value="Unassembled WGS sequence"/>
</dbReference>
<name>G5JI25_9STAP</name>